<evidence type="ECO:0000256" key="5">
    <source>
        <dbReference type="ARBA" id="ARBA00022801"/>
    </source>
</evidence>
<dbReference type="GO" id="GO:0046872">
    <property type="term" value="F:metal ion binding"/>
    <property type="evidence" value="ECO:0007669"/>
    <property type="project" value="UniProtKB-KW"/>
</dbReference>
<dbReference type="InterPro" id="IPR054712">
    <property type="entry name" value="Cas3-like_dom"/>
</dbReference>
<comment type="similarity">
    <text evidence="1">In the N-terminal section; belongs to the CRISPR-associated nuclease Cas3-HD family.</text>
</comment>
<keyword evidence="3" id="KW-0479">Metal-binding</keyword>
<organism evidence="11 13">
    <name type="scientific">Corynebacterium imitans</name>
    <dbReference type="NCBI Taxonomy" id="156978"/>
    <lineage>
        <taxon>Bacteria</taxon>
        <taxon>Bacillati</taxon>
        <taxon>Actinomycetota</taxon>
        <taxon>Actinomycetes</taxon>
        <taxon>Mycobacteriales</taxon>
        <taxon>Corynebacteriaceae</taxon>
        <taxon>Corynebacterium</taxon>
    </lineage>
</organism>
<dbReference type="EMBL" id="CP009211">
    <property type="protein sequence ID" value="AIJ34436.1"/>
    <property type="molecule type" value="Genomic_DNA"/>
</dbReference>
<dbReference type="EMBL" id="LT906467">
    <property type="protein sequence ID" value="SNV87289.1"/>
    <property type="molecule type" value="Genomic_DNA"/>
</dbReference>
<keyword evidence="6" id="KW-0347">Helicase</keyword>
<dbReference type="Proteomes" id="UP000028780">
    <property type="component" value="Chromosome"/>
</dbReference>
<evidence type="ECO:0000259" key="10">
    <source>
        <dbReference type="PROSITE" id="PS51643"/>
    </source>
</evidence>
<dbReference type="NCBIfam" id="TIGR02621">
    <property type="entry name" value="cas3_GSU0051"/>
    <property type="match status" value="1"/>
</dbReference>
<dbReference type="InterPro" id="IPR006483">
    <property type="entry name" value="CRISPR-assoc_Cas3_HD"/>
</dbReference>
<dbReference type="SUPFAM" id="SSF52540">
    <property type="entry name" value="P-loop containing nucleoside triphosphate hydrolases"/>
    <property type="match status" value="1"/>
</dbReference>
<evidence type="ECO:0000313" key="14">
    <source>
        <dbReference type="Proteomes" id="UP000215374"/>
    </source>
</evidence>
<dbReference type="Proteomes" id="UP000215374">
    <property type="component" value="Chromosome 1"/>
</dbReference>
<dbReference type="GO" id="GO:0004386">
    <property type="term" value="F:helicase activity"/>
    <property type="evidence" value="ECO:0007669"/>
    <property type="project" value="UniProtKB-KW"/>
</dbReference>
<reference evidence="11 13" key="1">
    <citation type="submission" date="2014-08" db="EMBL/GenBank/DDBJ databases">
        <title>Complete genome sequence of Corynebacterium imitans DSM 44264, isolated from a five-month-old boy with suspected pharyngeal diphtheria.</title>
        <authorList>
            <person name="Mollmann S."/>
            <person name="Albersmeier A."/>
            <person name="Ruckert C."/>
            <person name="Tauch A."/>
        </authorList>
    </citation>
    <scope>NUCLEOTIDE SEQUENCE [LARGE SCALE GENOMIC DNA]</scope>
    <source>
        <strain evidence="11 13">DSM 44264</strain>
    </source>
</reference>
<evidence type="ECO:0000313" key="12">
    <source>
        <dbReference type="EMBL" id="SNV87289.1"/>
    </source>
</evidence>
<evidence type="ECO:0000256" key="7">
    <source>
        <dbReference type="ARBA" id="ARBA00022840"/>
    </source>
</evidence>
<reference evidence="12 14" key="2">
    <citation type="submission" date="2017-06" db="EMBL/GenBank/DDBJ databases">
        <authorList>
            <consortium name="Pathogen Informatics"/>
        </authorList>
    </citation>
    <scope>NUCLEOTIDE SEQUENCE [LARGE SCALE GENOMIC DNA]</scope>
    <source>
        <strain evidence="12 14">NCTC13015</strain>
    </source>
</reference>
<dbReference type="KEGG" id="cii:CIMIT_11610"/>
<evidence type="ECO:0000256" key="8">
    <source>
        <dbReference type="ARBA" id="ARBA00023118"/>
    </source>
</evidence>
<evidence type="ECO:0000256" key="2">
    <source>
        <dbReference type="ARBA" id="ARBA00009046"/>
    </source>
</evidence>
<keyword evidence="8" id="KW-0051">Antiviral defense</keyword>
<accession>A0A076NQK4</accession>
<dbReference type="STRING" id="156978.CIMIT_11610"/>
<feature type="domain" description="HD Cas3-type" evidence="10">
    <location>
        <begin position="709"/>
        <end position="890"/>
    </location>
</feature>
<dbReference type="GO" id="GO:0005524">
    <property type="term" value="F:ATP binding"/>
    <property type="evidence" value="ECO:0007669"/>
    <property type="project" value="UniProtKB-KW"/>
</dbReference>
<dbReference type="InterPro" id="IPR001650">
    <property type="entry name" value="Helicase_C-like"/>
</dbReference>
<dbReference type="GO" id="GO:0016787">
    <property type="term" value="F:hydrolase activity"/>
    <property type="evidence" value="ECO:0007669"/>
    <property type="project" value="UniProtKB-KW"/>
</dbReference>
<evidence type="ECO:0000256" key="1">
    <source>
        <dbReference type="ARBA" id="ARBA00006847"/>
    </source>
</evidence>
<dbReference type="Gene3D" id="1.10.3210.30">
    <property type="match status" value="1"/>
</dbReference>
<gene>
    <name evidence="11" type="ORF">CIMIT_11610</name>
    <name evidence="12" type="ORF">SAMEA4535761_02379</name>
</gene>
<proteinExistence type="inferred from homology"/>
<dbReference type="Pfam" id="PF22590">
    <property type="entry name" value="Cas3-like_C_2"/>
    <property type="match status" value="1"/>
</dbReference>
<dbReference type="PROSITE" id="PS51643">
    <property type="entry name" value="HD_CAS3"/>
    <property type="match status" value="1"/>
</dbReference>
<keyword evidence="5" id="KW-0378">Hydrolase</keyword>
<dbReference type="SUPFAM" id="SSF109604">
    <property type="entry name" value="HD-domain/PDEase-like"/>
    <property type="match status" value="1"/>
</dbReference>
<keyword evidence="4" id="KW-0547">Nucleotide-binding</keyword>
<dbReference type="HOGENOM" id="CLU_010520_0_0_11"/>
<dbReference type="GO" id="GO:0051607">
    <property type="term" value="P:defense response to virus"/>
    <property type="evidence" value="ECO:0007669"/>
    <property type="project" value="UniProtKB-KW"/>
</dbReference>
<evidence type="ECO:0000256" key="6">
    <source>
        <dbReference type="ARBA" id="ARBA00022806"/>
    </source>
</evidence>
<evidence type="ECO:0000313" key="13">
    <source>
        <dbReference type="Proteomes" id="UP000028780"/>
    </source>
</evidence>
<dbReference type="InterPro" id="IPR038257">
    <property type="entry name" value="CRISPR-assoc_Cas3_HD_sf"/>
</dbReference>
<dbReference type="AlphaFoldDB" id="A0A076NQK4"/>
<dbReference type="RefSeq" id="WP_038593178.1">
    <property type="nucleotide sequence ID" value="NZ_CP009211.1"/>
</dbReference>
<dbReference type="InterPro" id="IPR027417">
    <property type="entry name" value="P-loop_NTPase"/>
</dbReference>
<evidence type="ECO:0000256" key="4">
    <source>
        <dbReference type="ARBA" id="ARBA00022741"/>
    </source>
</evidence>
<dbReference type="Pfam" id="PF18019">
    <property type="entry name" value="Cas3_HD"/>
    <property type="match status" value="1"/>
</dbReference>
<dbReference type="OrthoDB" id="9810236at2"/>
<dbReference type="InterPro" id="IPR013444">
    <property type="entry name" value="Helicase_Cas3_CRISPR-ass_Anaes"/>
</dbReference>
<evidence type="ECO:0000256" key="9">
    <source>
        <dbReference type="SAM" id="MobiDB-lite"/>
    </source>
</evidence>
<dbReference type="eggNOG" id="COG1203">
    <property type="taxonomic scope" value="Bacteria"/>
</dbReference>
<evidence type="ECO:0000313" key="11">
    <source>
        <dbReference type="EMBL" id="AIJ34436.1"/>
    </source>
</evidence>
<dbReference type="Gene3D" id="3.40.50.300">
    <property type="entry name" value="P-loop containing nucleotide triphosphate hydrolases"/>
    <property type="match status" value="2"/>
</dbReference>
<protein>
    <submittedName>
        <fullName evidence="12">Putative CRISPR-associated protein</fullName>
    </submittedName>
</protein>
<dbReference type="SMART" id="SM00490">
    <property type="entry name" value="HELICc"/>
    <property type="match status" value="1"/>
</dbReference>
<keyword evidence="7" id="KW-0067">ATP-binding</keyword>
<evidence type="ECO:0000256" key="3">
    <source>
        <dbReference type="ARBA" id="ARBA00022723"/>
    </source>
</evidence>
<keyword evidence="13" id="KW-1185">Reference proteome</keyword>
<sequence>MTKLTLSNFDEFFAAMNNGHFPFSWQCELLEYIVRTGRWPDQIAAPTGAGKSSVVDVHIFANALFAAGEAPRVPRRLHTVVNRRGLVDNQYQRALEIQRALTQSTTDDGNHPDVVRKVADALRSLVPVGSNMPCTVSVLRGGLSSRSLPVSDLASCAVIASTPDMWGSRALFQGYGSTKYARPRETTLVTSDSVVVLDEAHLNRQLLITARRIREIQLAGADTGLPALQVVETTATPANQSEDLSVIGVDPNTLDESRDAALQRRLHATKQLKHVQTPKWNGRKANRGVVDGALEQIHAWLEEDNRVGPIGCIVNHVDTALKVANALKRKKVRYILLVGRLRPFDLQKLEEDYPGVLTPTGNKQVDVVVATQTLEVGVDVDFQYMVTELAPATAIQQRSGRVNRLGKYDTSELAILEPVAPPAANKEFAPYKGDDLNDAFQWLTAFENGTDVNPALLASNPAPPTTPSRLLYQRLEYRDVELLAKSAERRANPIELDFWLRDSLETEAPSAGVVLRKKLPQTQEATVELLEALPPRAEEVFPGSISTVRELAVKLQQDSEERRAATLLLVYRAGDIELLDEPNEIKPGDTLIVSDQLPFTTQGVLTIPAEDEQLPDEVPADGVTVYLPDEEDLDLDLFRAASSMTPAEFLEFWYDRFPGDAEAGMSIEVSASSIEDPRGDLAAWILRRDSQTLRTDAETVQEWSPRVDKNTPPPSLTQHQTDVAKRARIICDSLSVNPALADRVVTASLLHDEGKRDPRFQRMLGNLDLDQPWAKSRTRSRQEIQRAKAGSGLPVGWRHEQLSAAMAEDLRLQGDERVDELVVHIVGASHGRGRDLFPQVGEELLVGSATAQKLFTQGQWESQVRKLTREYGAYALAACEALERAADAQISGEGR</sequence>
<feature type="region of interest" description="Disordered" evidence="9">
    <location>
        <begin position="696"/>
        <end position="721"/>
    </location>
</feature>
<name>A0A076NQK4_9CORY</name>
<comment type="similarity">
    <text evidence="2">In the central section; belongs to the CRISPR-associated helicase Cas3 family.</text>
</comment>